<dbReference type="EMBL" id="JBBDHC010000002">
    <property type="protein sequence ID" value="MEJ1248492.1"/>
    <property type="molecule type" value="Genomic_DNA"/>
</dbReference>
<evidence type="ECO:0000256" key="5">
    <source>
        <dbReference type="ARBA" id="ARBA00022603"/>
    </source>
</evidence>
<dbReference type="Pfam" id="PF03602">
    <property type="entry name" value="Cons_hypoth95"/>
    <property type="match status" value="1"/>
</dbReference>
<evidence type="ECO:0000256" key="1">
    <source>
        <dbReference type="ARBA" id="ARBA00002649"/>
    </source>
</evidence>
<dbReference type="PANTHER" id="PTHR43542">
    <property type="entry name" value="METHYLTRANSFERASE"/>
    <property type="match status" value="1"/>
</dbReference>
<evidence type="ECO:0000256" key="6">
    <source>
        <dbReference type="ARBA" id="ARBA00022679"/>
    </source>
</evidence>
<dbReference type="Proteomes" id="UP001364472">
    <property type="component" value="Unassembled WGS sequence"/>
</dbReference>
<evidence type="ECO:0000313" key="11">
    <source>
        <dbReference type="EMBL" id="MEJ1248492.1"/>
    </source>
</evidence>
<dbReference type="InterPro" id="IPR002052">
    <property type="entry name" value="DNA_methylase_N6_adenine_CS"/>
</dbReference>
<dbReference type="SUPFAM" id="SSF53335">
    <property type="entry name" value="S-adenosyl-L-methionine-dependent methyltransferases"/>
    <property type="match status" value="1"/>
</dbReference>
<dbReference type="NCBIfam" id="TIGR00095">
    <property type="entry name" value="16S rRNA (guanine(966)-N(2))-methyltransferase RsmD"/>
    <property type="match status" value="1"/>
</dbReference>
<dbReference type="PANTHER" id="PTHR43542:SF1">
    <property type="entry name" value="METHYLTRANSFERASE"/>
    <property type="match status" value="1"/>
</dbReference>
<comment type="function">
    <text evidence="1">Specifically methylates the guanine in position 966 of 16S rRNA in the assembled 30S particle.</text>
</comment>
<keyword evidence="6 11" id="KW-0808">Transferase</keyword>
<evidence type="ECO:0000256" key="9">
    <source>
        <dbReference type="ARBA" id="ARBA00048326"/>
    </source>
</evidence>
<reference evidence="11 12" key="1">
    <citation type="journal article" date="2016" name="Antonie Van Leeuwenhoek">
        <title>Denitratimonas tolerans gen. nov., sp. nov., a denitrifying bacterium isolated from a bioreactor for tannery wastewater treatment.</title>
        <authorList>
            <person name="Han S.I."/>
            <person name="Kim J.O."/>
            <person name="Lee Y.R."/>
            <person name="Ekpeghere K.I."/>
            <person name="Koh S.C."/>
            <person name="Whang K.S."/>
        </authorList>
    </citation>
    <scope>NUCLEOTIDE SEQUENCE [LARGE SCALE GENOMIC DNA]</scope>
    <source>
        <strain evidence="11 12">KACC 17565</strain>
    </source>
</reference>
<gene>
    <name evidence="11" type="primary">rsmD</name>
    <name evidence="11" type="ORF">WB794_02200</name>
</gene>
<evidence type="ECO:0000256" key="7">
    <source>
        <dbReference type="ARBA" id="ARBA00031268"/>
    </source>
</evidence>
<organism evidence="11 12">
    <name type="scientific">Denitratimonas tolerans</name>
    <dbReference type="NCBI Taxonomy" id="1338420"/>
    <lineage>
        <taxon>Bacteria</taxon>
        <taxon>Pseudomonadati</taxon>
        <taxon>Pseudomonadota</taxon>
        <taxon>Gammaproteobacteria</taxon>
        <taxon>Lysobacterales</taxon>
        <taxon>Lysobacteraceae</taxon>
        <taxon>Denitratimonas</taxon>
    </lineage>
</organism>
<dbReference type="PROSITE" id="PS00092">
    <property type="entry name" value="N6_MTASE"/>
    <property type="match status" value="1"/>
</dbReference>
<dbReference type="InterPro" id="IPR004398">
    <property type="entry name" value="RNA_MeTrfase_RsmD"/>
</dbReference>
<feature type="region of interest" description="Disordered" evidence="10">
    <location>
        <begin position="197"/>
        <end position="218"/>
    </location>
</feature>
<dbReference type="InterPro" id="IPR029063">
    <property type="entry name" value="SAM-dependent_MTases_sf"/>
</dbReference>
<proteinExistence type="inferred from homology"/>
<name>A0AAW9R271_9GAMM</name>
<protein>
    <recommendedName>
        <fullName evidence="4">Ribosomal RNA small subunit methyltransferase D</fullName>
        <ecNumber evidence="3">2.1.1.171</ecNumber>
    </recommendedName>
    <alternativeName>
        <fullName evidence="7">16S rRNA m2G966 methyltransferase</fullName>
    </alternativeName>
    <alternativeName>
        <fullName evidence="8">rRNA (guanine-N(2)-)-methyltransferase</fullName>
    </alternativeName>
</protein>
<feature type="compositionally biased region" description="Polar residues" evidence="10">
    <location>
        <begin position="207"/>
        <end position="218"/>
    </location>
</feature>
<keyword evidence="12" id="KW-1185">Reference proteome</keyword>
<evidence type="ECO:0000313" key="12">
    <source>
        <dbReference type="Proteomes" id="UP001364472"/>
    </source>
</evidence>
<evidence type="ECO:0000256" key="8">
    <source>
        <dbReference type="ARBA" id="ARBA00033371"/>
    </source>
</evidence>
<evidence type="ECO:0000256" key="4">
    <source>
        <dbReference type="ARBA" id="ARBA00013682"/>
    </source>
</evidence>
<evidence type="ECO:0000256" key="2">
    <source>
        <dbReference type="ARBA" id="ARBA00005269"/>
    </source>
</evidence>
<comment type="similarity">
    <text evidence="2">Belongs to the methyltransferase superfamily. RsmD family.</text>
</comment>
<dbReference type="RefSeq" id="WP_337334207.1">
    <property type="nucleotide sequence ID" value="NZ_JBBDHC010000002.1"/>
</dbReference>
<evidence type="ECO:0000256" key="3">
    <source>
        <dbReference type="ARBA" id="ARBA00012141"/>
    </source>
</evidence>
<comment type="caution">
    <text evidence="11">The sequence shown here is derived from an EMBL/GenBank/DDBJ whole genome shotgun (WGS) entry which is preliminary data.</text>
</comment>
<sequence>MSRPRTAARSPVPPAGKVRIIAGRWRGSRLEVPAVPGLRPSPDRVRETLFNWLQGDIAGVRCLDLFAGSGALGFEAASRGAGEVVMVERDPRALAALGAAKARLGADQVEVVADDALAWLMRGPGRPFDVVFVDPPFAAGLHRAVLDALGPWLSPAARVYVESARGEPVHELSGFTPHRQGETRDTRHVLFARRKDASVHDAPATLAPSSGDQAPPTT</sequence>
<accession>A0AAW9R271</accession>
<dbReference type="EC" id="2.1.1.171" evidence="3"/>
<dbReference type="Gene3D" id="3.40.50.150">
    <property type="entry name" value="Vaccinia Virus protein VP39"/>
    <property type="match status" value="1"/>
</dbReference>
<dbReference type="GO" id="GO:0003676">
    <property type="term" value="F:nucleic acid binding"/>
    <property type="evidence" value="ECO:0007669"/>
    <property type="project" value="InterPro"/>
</dbReference>
<dbReference type="AlphaFoldDB" id="A0AAW9R271"/>
<dbReference type="CDD" id="cd02440">
    <property type="entry name" value="AdoMet_MTases"/>
    <property type="match status" value="1"/>
</dbReference>
<dbReference type="GO" id="GO:0052913">
    <property type="term" value="F:16S rRNA (guanine(966)-N(2))-methyltransferase activity"/>
    <property type="evidence" value="ECO:0007669"/>
    <property type="project" value="UniProtKB-EC"/>
</dbReference>
<keyword evidence="5 11" id="KW-0489">Methyltransferase</keyword>
<evidence type="ECO:0000256" key="10">
    <source>
        <dbReference type="SAM" id="MobiDB-lite"/>
    </source>
</evidence>
<comment type="catalytic activity">
    <reaction evidence="9">
        <text>guanosine(966) in 16S rRNA + S-adenosyl-L-methionine = N(2)-methylguanosine(966) in 16S rRNA + S-adenosyl-L-homocysteine + H(+)</text>
        <dbReference type="Rhea" id="RHEA:23548"/>
        <dbReference type="Rhea" id="RHEA-COMP:10211"/>
        <dbReference type="Rhea" id="RHEA-COMP:10212"/>
        <dbReference type="ChEBI" id="CHEBI:15378"/>
        <dbReference type="ChEBI" id="CHEBI:57856"/>
        <dbReference type="ChEBI" id="CHEBI:59789"/>
        <dbReference type="ChEBI" id="CHEBI:74269"/>
        <dbReference type="ChEBI" id="CHEBI:74481"/>
        <dbReference type="EC" id="2.1.1.171"/>
    </reaction>
</comment>